<dbReference type="InterPro" id="IPR000276">
    <property type="entry name" value="GPCR_Rhodpsn"/>
</dbReference>
<evidence type="ECO:0000256" key="1">
    <source>
        <dbReference type="ARBA" id="ARBA00004651"/>
    </source>
</evidence>
<feature type="transmembrane region" description="Helical" evidence="12">
    <location>
        <begin position="246"/>
        <end position="265"/>
    </location>
</feature>
<evidence type="ECO:0000259" key="13">
    <source>
        <dbReference type="PROSITE" id="PS50262"/>
    </source>
</evidence>
<feature type="transmembrane region" description="Helical" evidence="12">
    <location>
        <begin position="114"/>
        <end position="135"/>
    </location>
</feature>
<dbReference type="OMA" id="NFCSLYQ"/>
<reference evidence="14" key="2">
    <citation type="submission" date="2025-09" db="UniProtKB">
        <authorList>
            <consortium name="Ensembl"/>
        </authorList>
    </citation>
    <scope>IDENTIFICATION</scope>
</reference>
<accession>A0A3Q2Y1Z2</accession>
<keyword evidence="7" id="KW-1015">Disulfide bond</keyword>
<feature type="domain" description="G-protein coupled receptors family 1 profile" evidence="13">
    <location>
        <begin position="57"/>
        <end position="301"/>
    </location>
</feature>
<dbReference type="PANTHER" id="PTHR24229">
    <property type="entry name" value="NEUROPEPTIDES RECEPTOR"/>
    <property type="match status" value="1"/>
</dbReference>
<evidence type="ECO:0000256" key="8">
    <source>
        <dbReference type="ARBA" id="ARBA00023170"/>
    </source>
</evidence>
<evidence type="ECO:0000313" key="14">
    <source>
        <dbReference type="Ensembl" id="ENSHCOP00000011400.1"/>
    </source>
</evidence>
<evidence type="ECO:0000256" key="11">
    <source>
        <dbReference type="RuleBase" id="RU000688"/>
    </source>
</evidence>
<keyword evidence="4 12" id="KW-1133">Transmembrane helix</keyword>
<dbReference type="AlphaFoldDB" id="A0A3Q2Y1Z2"/>
<keyword evidence="8 11" id="KW-0675">Receptor</keyword>
<keyword evidence="5 11" id="KW-0297">G-protein coupled receptor</keyword>
<proteinExistence type="inferred from homology"/>
<feature type="transmembrane region" description="Helical" evidence="12">
    <location>
        <begin position="78"/>
        <end position="102"/>
    </location>
</feature>
<dbReference type="PRINTS" id="PR00246">
    <property type="entry name" value="SOMATOSTATNR"/>
</dbReference>
<keyword evidence="15" id="KW-1185">Reference proteome</keyword>
<evidence type="ECO:0000256" key="3">
    <source>
        <dbReference type="ARBA" id="ARBA00022692"/>
    </source>
</evidence>
<dbReference type="GO" id="GO:0004994">
    <property type="term" value="F:somatostatin receptor activity"/>
    <property type="evidence" value="ECO:0007669"/>
    <property type="project" value="InterPro"/>
</dbReference>
<evidence type="ECO:0000256" key="6">
    <source>
        <dbReference type="ARBA" id="ARBA00023136"/>
    </source>
</evidence>
<evidence type="ECO:0000256" key="5">
    <source>
        <dbReference type="ARBA" id="ARBA00023040"/>
    </source>
</evidence>
<dbReference type="GeneTree" id="ENSGT00940000156544"/>
<feature type="transmembrane region" description="Helical" evidence="12">
    <location>
        <begin position="39"/>
        <end position="66"/>
    </location>
</feature>
<dbReference type="Gene3D" id="1.20.1070.10">
    <property type="entry name" value="Rhodopsin 7-helix transmembrane proteins"/>
    <property type="match status" value="1"/>
</dbReference>
<sequence>MVFNRSPPPPLLFTSSASDIDNWTSVDERFDFKERIDGFGVLMAILYLAVCIAGLAGNSLVIVAVLKLDKMSSATTVYIFNLALADGLFMVGLPFIASQNFLSRWLFGDAACKVVMVLDGINQFTSVFCLTVMSIDRYMALADPLRFASWRTPRCAKIVSAFLWLFSILAILPMALHFSADRGLCIPDLVSEMWWLGVLSYTFVLGFALPFTIMSASYTALLLTLRSQRLRATVADRENRRPERQVTKMVVAVVVVFALCWLPFYTVNFCSMYQSNPNFARVFEFLVLLSYSWSCANPILYTCLSETFRKHFRALLCSGAKSSPSMQCNTEQYDLNGDDVQTTPFLVIPVVRKKKKNESLNIQSDGRRSLTQKWRMDLSRIKQHFQRESREILFSTDMLI</sequence>
<dbReference type="PRINTS" id="PR00237">
    <property type="entry name" value="GPCRRHODOPSN"/>
</dbReference>
<dbReference type="GO" id="GO:0071385">
    <property type="term" value="P:cellular response to glucocorticoid stimulus"/>
    <property type="evidence" value="ECO:0007669"/>
    <property type="project" value="TreeGrafter"/>
</dbReference>
<dbReference type="GO" id="GO:0042923">
    <property type="term" value="F:neuropeptide binding"/>
    <property type="evidence" value="ECO:0007669"/>
    <property type="project" value="TreeGrafter"/>
</dbReference>
<dbReference type="PROSITE" id="PS00237">
    <property type="entry name" value="G_PROTEIN_RECEP_F1_1"/>
    <property type="match status" value="1"/>
</dbReference>
<keyword evidence="10 11" id="KW-0807">Transducer</keyword>
<dbReference type="InterPro" id="IPR000586">
    <property type="entry name" value="Somatstn_rcpt"/>
</dbReference>
<reference evidence="14" key="1">
    <citation type="submission" date="2025-08" db="UniProtKB">
        <authorList>
            <consortium name="Ensembl"/>
        </authorList>
    </citation>
    <scope>IDENTIFICATION</scope>
</reference>
<evidence type="ECO:0000256" key="4">
    <source>
        <dbReference type="ARBA" id="ARBA00022989"/>
    </source>
</evidence>
<dbReference type="PANTHER" id="PTHR24229:SF111">
    <property type="entry name" value="SOMATOSTATIN RECEPTOR TYPE 2-LIKE"/>
    <property type="match status" value="1"/>
</dbReference>
<feature type="transmembrane region" description="Helical" evidence="12">
    <location>
        <begin position="285"/>
        <end position="304"/>
    </location>
</feature>
<dbReference type="InterPro" id="IPR017452">
    <property type="entry name" value="GPCR_Rhodpsn_7TM"/>
</dbReference>
<organism evidence="14 15">
    <name type="scientific">Hippocampus comes</name>
    <name type="common">Tiger tail seahorse</name>
    <dbReference type="NCBI Taxonomy" id="109280"/>
    <lineage>
        <taxon>Eukaryota</taxon>
        <taxon>Metazoa</taxon>
        <taxon>Chordata</taxon>
        <taxon>Craniata</taxon>
        <taxon>Vertebrata</taxon>
        <taxon>Euteleostomi</taxon>
        <taxon>Actinopterygii</taxon>
        <taxon>Neopterygii</taxon>
        <taxon>Teleostei</taxon>
        <taxon>Neoteleostei</taxon>
        <taxon>Acanthomorphata</taxon>
        <taxon>Syngnathiaria</taxon>
        <taxon>Syngnathiformes</taxon>
        <taxon>Syngnathoidei</taxon>
        <taxon>Syngnathidae</taxon>
        <taxon>Hippocampus</taxon>
    </lineage>
</organism>
<evidence type="ECO:0000256" key="7">
    <source>
        <dbReference type="ARBA" id="ARBA00023157"/>
    </source>
</evidence>
<keyword evidence="2" id="KW-1003">Cell membrane</keyword>
<dbReference type="Pfam" id="PF00001">
    <property type="entry name" value="7tm_1"/>
    <property type="match status" value="1"/>
</dbReference>
<evidence type="ECO:0000256" key="12">
    <source>
        <dbReference type="SAM" id="Phobius"/>
    </source>
</evidence>
<comment type="similarity">
    <text evidence="11">Belongs to the G-protein coupled receptor 1 family.</text>
</comment>
<evidence type="ECO:0000256" key="10">
    <source>
        <dbReference type="ARBA" id="ARBA00023224"/>
    </source>
</evidence>
<feature type="transmembrane region" description="Helical" evidence="12">
    <location>
        <begin position="156"/>
        <end position="178"/>
    </location>
</feature>
<dbReference type="PROSITE" id="PS50262">
    <property type="entry name" value="G_PROTEIN_RECEP_F1_2"/>
    <property type="match status" value="1"/>
</dbReference>
<dbReference type="GO" id="GO:0050796">
    <property type="term" value="P:regulation of insulin secretion"/>
    <property type="evidence" value="ECO:0007669"/>
    <property type="project" value="TreeGrafter"/>
</dbReference>
<dbReference type="Ensembl" id="ENSHCOT00000026568.1">
    <property type="protein sequence ID" value="ENSHCOP00000011400.1"/>
    <property type="gene ID" value="ENSHCOG00000014220.1"/>
</dbReference>
<evidence type="ECO:0000313" key="15">
    <source>
        <dbReference type="Proteomes" id="UP000264820"/>
    </source>
</evidence>
<comment type="subcellular location">
    <subcellularLocation>
        <location evidence="1">Cell membrane</location>
        <topology evidence="1">Multi-pass membrane protein</topology>
    </subcellularLocation>
</comment>
<keyword evidence="9" id="KW-0325">Glycoprotein</keyword>
<keyword evidence="3 11" id="KW-0812">Transmembrane</keyword>
<dbReference type="Proteomes" id="UP000264820">
    <property type="component" value="Unplaced"/>
</dbReference>
<protein>
    <recommendedName>
        <fullName evidence="13">G-protein coupled receptors family 1 profile domain-containing protein</fullName>
    </recommendedName>
</protein>
<evidence type="ECO:0000256" key="9">
    <source>
        <dbReference type="ARBA" id="ARBA00023180"/>
    </source>
</evidence>
<dbReference type="GO" id="GO:0005886">
    <property type="term" value="C:plasma membrane"/>
    <property type="evidence" value="ECO:0007669"/>
    <property type="project" value="UniProtKB-SubCell"/>
</dbReference>
<dbReference type="GO" id="GO:0043005">
    <property type="term" value="C:neuron projection"/>
    <property type="evidence" value="ECO:0007669"/>
    <property type="project" value="TreeGrafter"/>
</dbReference>
<feature type="transmembrane region" description="Helical" evidence="12">
    <location>
        <begin position="198"/>
        <end position="225"/>
    </location>
</feature>
<dbReference type="SUPFAM" id="SSF81321">
    <property type="entry name" value="Family A G protein-coupled receptor-like"/>
    <property type="match status" value="1"/>
</dbReference>
<evidence type="ECO:0000256" key="2">
    <source>
        <dbReference type="ARBA" id="ARBA00022475"/>
    </source>
</evidence>
<keyword evidence="6 12" id="KW-0472">Membrane</keyword>
<name>A0A3Q2Y1Z2_HIPCM</name>